<feature type="domain" description="PKD" evidence="1">
    <location>
        <begin position="101"/>
        <end position="166"/>
    </location>
</feature>
<dbReference type="Pfam" id="PF20009">
    <property type="entry name" value="GEVED"/>
    <property type="match status" value="1"/>
</dbReference>
<sequence length="328" mass="35472">DGQFSEDELIISKNVAFTDYVNGEFEFTENITVPLYAAAGKKVGLRVLGSFVDGKAGGETPCRLFDSGNAADYGITIIGGASGIQALASPSTYEFPYTQPLMFMDKSSSSSTIINWEWTFEGGTPASFVGQNPPEITYDEPGVYNYSLTVTNADGVTDSYISSVSAIVAYCETTPRYGTYFNINNIKLGTIDHAPDLNNYYNYFNSVNTDLELGESYSMTIITELGNGGASDINRVRVWADWNFDGQFSEDELIVSRNVAFTDYVNGEFEFIENITVPLYAAAGNKVGLRIIGHYVDGRGGETACGVFDSGNALDYGVVIKSSSLGVS</sequence>
<dbReference type="InterPro" id="IPR000601">
    <property type="entry name" value="PKD_dom"/>
</dbReference>
<dbReference type="SMART" id="SM00089">
    <property type="entry name" value="PKD"/>
    <property type="match status" value="1"/>
</dbReference>
<dbReference type="PROSITE" id="PS50093">
    <property type="entry name" value="PKD"/>
    <property type="match status" value="1"/>
</dbReference>
<proteinExistence type="predicted"/>
<dbReference type="Gene3D" id="2.60.40.10">
    <property type="entry name" value="Immunoglobulins"/>
    <property type="match status" value="1"/>
</dbReference>
<reference evidence="2 3" key="1">
    <citation type="submission" date="2020-07" db="EMBL/GenBank/DDBJ databases">
        <title>Bacterium isolated from marine sediment.</title>
        <authorList>
            <person name="Shang D."/>
        </authorList>
    </citation>
    <scope>NUCLEOTIDE SEQUENCE [LARGE SCALE GENOMIC DNA]</scope>
    <source>
        <strain evidence="2 3">F6074</strain>
    </source>
</reference>
<dbReference type="Pfam" id="PF18911">
    <property type="entry name" value="PKD_4"/>
    <property type="match status" value="1"/>
</dbReference>
<keyword evidence="3" id="KW-1185">Reference proteome</keyword>
<feature type="non-terminal residue" evidence="2">
    <location>
        <position position="1"/>
    </location>
</feature>
<evidence type="ECO:0000259" key="1">
    <source>
        <dbReference type="PROSITE" id="PS50093"/>
    </source>
</evidence>
<protein>
    <submittedName>
        <fullName evidence="2">PKD domain-containing protein</fullName>
    </submittedName>
</protein>
<dbReference type="EMBL" id="JACGLT010000044">
    <property type="protein sequence ID" value="MBA6154893.1"/>
    <property type="molecule type" value="Genomic_DNA"/>
</dbReference>
<name>A0A7W2M908_9FLAO</name>
<dbReference type="InterPro" id="IPR035986">
    <property type="entry name" value="PKD_dom_sf"/>
</dbReference>
<feature type="non-terminal residue" evidence="2">
    <location>
        <position position="328"/>
    </location>
</feature>
<dbReference type="CDD" id="cd00146">
    <property type="entry name" value="PKD"/>
    <property type="match status" value="1"/>
</dbReference>
<gene>
    <name evidence="2" type="ORF">H3Z82_19420</name>
</gene>
<dbReference type="SUPFAM" id="SSF49299">
    <property type="entry name" value="PKD domain"/>
    <property type="match status" value="1"/>
</dbReference>
<accession>A0A7W2M908</accession>
<comment type="caution">
    <text evidence="2">The sequence shown here is derived from an EMBL/GenBank/DDBJ whole genome shotgun (WGS) entry which is preliminary data.</text>
</comment>
<dbReference type="AlphaFoldDB" id="A0A7W2M908"/>
<dbReference type="RefSeq" id="WP_182207114.1">
    <property type="nucleotide sequence ID" value="NZ_JACGLT010000044.1"/>
</dbReference>
<dbReference type="Proteomes" id="UP000541857">
    <property type="component" value="Unassembled WGS sequence"/>
</dbReference>
<dbReference type="InterPro" id="IPR022409">
    <property type="entry name" value="PKD/Chitinase_dom"/>
</dbReference>
<evidence type="ECO:0000313" key="3">
    <source>
        <dbReference type="Proteomes" id="UP000541857"/>
    </source>
</evidence>
<organism evidence="2 3">
    <name type="scientific">Gelidibacter maritimus</name>
    <dbReference type="NCBI Taxonomy" id="2761487"/>
    <lineage>
        <taxon>Bacteria</taxon>
        <taxon>Pseudomonadati</taxon>
        <taxon>Bacteroidota</taxon>
        <taxon>Flavobacteriia</taxon>
        <taxon>Flavobacteriales</taxon>
        <taxon>Flavobacteriaceae</taxon>
        <taxon>Gelidibacter</taxon>
    </lineage>
</organism>
<dbReference type="InterPro" id="IPR045474">
    <property type="entry name" value="GEVED"/>
</dbReference>
<evidence type="ECO:0000313" key="2">
    <source>
        <dbReference type="EMBL" id="MBA6154893.1"/>
    </source>
</evidence>
<dbReference type="InterPro" id="IPR013783">
    <property type="entry name" value="Ig-like_fold"/>
</dbReference>